<evidence type="ECO:0000313" key="3">
    <source>
        <dbReference type="EMBL" id="NHZ35793.1"/>
    </source>
</evidence>
<keyword evidence="1" id="KW-0812">Transmembrane</keyword>
<comment type="caution">
    <text evidence="3">The sequence shown here is derived from an EMBL/GenBank/DDBJ whole genome shotgun (WGS) entry which is preliminary data.</text>
</comment>
<keyword evidence="1" id="KW-0472">Membrane</keyword>
<dbReference type="Proteomes" id="UP000785613">
    <property type="component" value="Unassembled WGS sequence"/>
</dbReference>
<dbReference type="RefSeq" id="WP_167227301.1">
    <property type="nucleotide sequence ID" value="NZ_VUYU01000013.1"/>
</dbReference>
<gene>
    <name evidence="3" type="ORF">F0185_19700</name>
</gene>
<evidence type="ECO:0000313" key="4">
    <source>
        <dbReference type="Proteomes" id="UP000785613"/>
    </source>
</evidence>
<feature type="transmembrane region" description="Helical" evidence="1">
    <location>
        <begin position="46"/>
        <end position="64"/>
    </location>
</feature>
<accession>A0ABX0LSS7</accession>
<organism evidence="3 4">
    <name type="scientific">Massilia rubra</name>
    <dbReference type="NCBI Taxonomy" id="2607910"/>
    <lineage>
        <taxon>Bacteria</taxon>
        <taxon>Pseudomonadati</taxon>
        <taxon>Pseudomonadota</taxon>
        <taxon>Betaproteobacteria</taxon>
        <taxon>Burkholderiales</taxon>
        <taxon>Oxalobacteraceae</taxon>
        <taxon>Telluria group</taxon>
        <taxon>Massilia</taxon>
    </lineage>
</organism>
<evidence type="ECO:0000256" key="1">
    <source>
        <dbReference type="SAM" id="Phobius"/>
    </source>
</evidence>
<dbReference type="EMBL" id="VUYU01000013">
    <property type="protein sequence ID" value="NHZ35793.1"/>
    <property type="molecule type" value="Genomic_DNA"/>
</dbReference>
<dbReference type="InterPro" id="IPR002810">
    <property type="entry name" value="NfeD-like_C"/>
</dbReference>
<sequence length="145" mass="15283">MADWTWWLALSGALVMLELFTGTFYLLMIAIGVACGAITALMGYSTAAQALTAAVVGVIATGLLHRSRFGAPARQDAARDPNVNMDIGQSVVVATWTDGKARVMYRGAPWDVQLGPGALAEAGSFRIVEVQGSRLIVANNELTAN</sequence>
<evidence type="ECO:0000259" key="2">
    <source>
        <dbReference type="Pfam" id="PF01957"/>
    </source>
</evidence>
<feature type="transmembrane region" description="Helical" evidence="1">
    <location>
        <begin position="7"/>
        <end position="40"/>
    </location>
</feature>
<name>A0ABX0LSS7_9BURK</name>
<protein>
    <submittedName>
        <fullName evidence="3">NfeD family protein</fullName>
    </submittedName>
</protein>
<dbReference type="Pfam" id="PF01957">
    <property type="entry name" value="NfeD"/>
    <property type="match status" value="1"/>
</dbReference>
<feature type="domain" description="NfeD-like C-terminal" evidence="2">
    <location>
        <begin position="85"/>
        <end position="137"/>
    </location>
</feature>
<keyword evidence="1" id="KW-1133">Transmembrane helix</keyword>
<reference evidence="3 4" key="1">
    <citation type="submission" date="2019-09" db="EMBL/GenBank/DDBJ databases">
        <title>Taxonomy of Antarctic Massilia spp.: description of Massilia rubra sp. nov., Massilia aquatica sp. nov., Massilia mucilaginosa sp. nov., Massilia frigida sp. nov. isolated from streams, lakes and regoliths.</title>
        <authorList>
            <person name="Holochova P."/>
            <person name="Sedlacek I."/>
            <person name="Kralova S."/>
            <person name="Maslanova I."/>
            <person name="Busse H.-J."/>
            <person name="Stankova E."/>
            <person name="Vrbovska V."/>
            <person name="Kovarovic V."/>
            <person name="Bartak M."/>
            <person name="Svec P."/>
            <person name="Pantucek R."/>
        </authorList>
    </citation>
    <scope>NUCLEOTIDE SEQUENCE [LARGE SCALE GENOMIC DNA]</scope>
    <source>
        <strain evidence="3 4">CCM 8692</strain>
    </source>
</reference>
<proteinExistence type="predicted"/>
<keyword evidence="4" id="KW-1185">Reference proteome</keyword>